<gene>
    <name evidence="2" type="ORF">PHYSODRAFT_469628</name>
</gene>
<dbReference type="OMA" id="TENHERD"/>
<dbReference type="SMR" id="G4YIS9"/>
<dbReference type="AlphaFoldDB" id="G4YIS9"/>
<proteinExistence type="predicted"/>
<evidence type="ECO:0000313" key="3">
    <source>
        <dbReference type="Proteomes" id="UP000002640"/>
    </source>
</evidence>
<dbReference type="Proteomes" id="UP000002640">
    <property type="component" value="Unassembled WGS sequence"/>
</dbReference>
<reference evidence="2 3" key="1">
    <citation type="journal article" date="2006" name="Science">
        <title>Phytophthora genome sequences uncover evolutionary origins and mechanisms of pathogenesis.</title>
        <authorList>
            <person name="Tyler B.M."/>
            <person name="Tripathy S."/>
            <person name="Zhang X."/>
            <person name="Dehal P."/>
            <person name="Jiang R.H."/>
            <person name="Aerts A."/>
            <person name="Arredondo F.D."/>
            <person name="Baxter L."/>
            <person name="Bensasson D."/>
            <person name="Beynon J.L."/>
            <person name="Chapman J."/>
            <person name="Damasceno C.M."/>
            <person name="Dorrance A.E."/>
            <person name="Dou D."/>
            <person name="Dickerman A.W."/>
            <person name="Dubchak I.L."/>
            <person name="Garbelotto M."/>
            <person name="Gijzen M."/>
            <person name="Gordon S.G."/>
            <person name="Govers F."/>
            <person name="Grunwald N.J."/>
            <person name="Huang W."/>
            <person name="Ivors K.L."/>
            <person name="Jones R.W."/>
            <person name="Kamoun S."/>
            <person name="Krampis K."/>
            <person name="Lamour K.H."/>
            <person name="Lee M.K."/>
            <person name="McDonald W.H."/>
            <person name="Medina M."/>
            <person name="Meijer H.J."/>
            <person name="Nordberg E.K."/>
            <person name="Maclean D.J."/>
            <person name="Ospina-Giraldo M.D."/>
            <person name="Morris P.F."/>
            <person name="Phuntumart V."/>
            <person name="Putnam N.H."/>
            <person name="Rash S."/>
            <person name="Rose J.K."/>
            <person name="Sakihama Y."/>
            <person name="Salamov A.A."/>
            <person name="Savidor A."/>
            <person name="Scheuring C.F."/>
            <person name="Smith B.M."/>
            <person name="Sobral B.W."/>
            <person name="Terry A."/>
            <person name="Torto-Alalibo T.A."/>
            <person name="Win J."/>
            <person name="Xu Z."/>
            <person name="Zhang H."/>
            <person name="Grigoriev I.V."/>
            <person name="Rokhsar D.S."/>
            <person name="Boore J.L."/>
        </authorList>
    </citation>
    <scope>NUCLEOTIDE SEQUENCE [LARGE SCALE GENOMIC DNA]</scope>
    <source>
        <strain evidence="2 3">P6497</strain>
    </source>
</reference>
<accession>G4YIS9</accession>
<keyword evidence="3" id="KW-1185">Reference proteome</keyword>
<dbReference type="EMBL" id="JH159151">
    <property type="protein sequence ID" value="EGZ28499.1"/>
    <property type="molecule type" value="Genomic_DNA"/>
</dbReference>
<name>G4YIS9_PHYSP</name>
<dbReference type="RefSeq" id="XP_009515774.1">
    <property type="nucleotide sequence ID" value="XM_009517479.1"/>
</dbReference>
<feature type="region of interest" description="Disordered" evidence="1">
    <location>
        <begin position="74"/>
        <end position="94"/>
    </location>
</feature>
<dbReference type="GeneID" id="20653841"/>
<dbReference type="KEGG" id="psoj:PHYSODRAFT_469628"/>
<dbReference type="InParanoid" id="G4YIS9"/>
<protein>
    <submittedName>
        <fullName evidence="2">Uncharacterized protein</fullName>
    </submittedName>
</protein>
<evidence type="ECO:0000313" key="2">
    <source>
        <dbReference type="EMBL" id="EGZ28499.1"/>
    </source>
</evidence>
<evidence type="ECO:0000256" key="1">
    <source>
        <dbReference type="SAM" id="MobiDB-lite"/>
    </source>
</evidence>
<organism evidence="2 3">
    <name type="scientific">Phytophthora sojae (strain P6497)</name>
    <name type="common">Soybean stem and root rot agent</name>
    <name type="synonym">Phytophthora megasperma f. sp. glycines</name>
    <dbReference type="NCBI Taxonomy" id="1094619"/>
    <lineage>
        <taxon>Eukaryota</taxon>
        <taxon>Sar</taxon>
        <taxon>Stramenopiles</taxon>
        <taxon>Oomycota</taxon>
        <taxon>Peronosporomycetes</taxon>
        <taxon>Peronosporales</taxon>
        <taxon>Peronosporaceae</taxon>
        <taxon>Phytophthora</taxon>
    </lineage>
</organism>
<dbReference type="Gene3D" id="1.10.238.10">
    <property type="entry name" value="EF-hand"/>
    <property type="match status" value="1"/>
</dbReference>
<sequence>MTTLRRGSSVLKPGVRERQRELETVITKYELLLVIGRTKNPDFESIDLPQIIFRLAECRLYLIRLQRTAWQIDQHAEQPTQPSRDDMEDEAVDSAETMQTTLHDMLEKTRRLYQLPEVIRSVLSVQGEVQVLIETGELFTFCGNHANAMAAYAEGIRLCYNIEDEATEAIMTSKLRKLQRHADAAVRGEALVVKRASDGDNNAESERSKLKAAFEKVADANGFLVKAQLQVLSEELGMQVALTASEIDKMWMQMQQHVKNASRQDDAQISSEISFETFWRWWVSNAVYDHMSHQL</sequence>